<keyword evidence="5" id="KW-0165">Cleavage on pair of basic residues</keyword>
<dbReference type="Gene3D" id="2.60.40.2970">
    <property type="match status" value="1"/>
</dbReference>
<feature type="binding site" evidence="13">
    <location>
        <position position="299"/>
    </location>
    <ligand>
        <name>Zn(2+)</name>
        <dbReference type="ChEBI" id="CHEBI:29105"/>
        <note>catalytic</note>
    </ligand>
</feature>
<comment type="similarity">
    <text evidence="2">Belongs to the peptidase M35 family.</text>
</comment>
<protein>
    <recommendedName>
        <fullName evidence="3">deuterolysin</fullName>
        <ecNumber evidence="3">3.4.24.39</ecNumber>
    </recommendedName>
</protein>
<dbReference type="EC" id="3.4.24.39" evidence="3"/>
<keyword evidence="9 13" id="KW-0862">Zinc</keyword>
<evidence type="ECO:0000256" key="1">
    <source>
        <dbReference type="ARBA" id="ARBA00001187"/>
    </source>
</evidence>
<organism evidence="16 17">
    <name type="scientific">Armillaria tabescens</name>
    <name type="common">Ringless honey mushroom</name>
    <name type="synonym">Agaricus tabescens</name>
    <dbReference type="NCBI Taxonomy" id="1929756"/>
    <lineage>
        <taxon>Eukaryota</taxon>
        <taxon>Fungi</taxon>
        <taxon>Dikarya</taxon>
        <taxon>Basidiomycota</taxon>
        <taxon>Agaricomycotina</taxon>
        <taxon>Agaricomycetes</taxon>
        <taxon>Agaricomycetidae</taxon>
        <taxon>Agaricales</taxon>
        <taxon>Marasmiineae</taxon>
        <taxon>Physalacriaceae</taxon>
        <taxon>Desarmillaria</taxon>
    </lineage>
</organism>
<dbReference type="Gene3D" id="3.40.390.10">
    <property type="entry name" value="Collagenase (Catalytic Domain)"/>
    <property type="match status" value="1"/>
</dbReference>
<reference evidence="16" key="1">
    <citation type="submission" date="2023-06" db="EMBL/GenBank/DDBJ databases">
        <authorList>
            <consortium name="Lawrence Berkeley National Laboratory"/>
            <person name="Ahrendt S."/>
            <person name="Sahu N."/>
            <person name="Indic B."/>
            <person name="Wong-Bajracharya J."/>
            <person name="Merenyi Z."/>
            <person name="Ke H.-M."/>
            <person name="Monk M."/>
            <person name="Kocsube S."/>
            <person name="Drula E."/>
            <person name="Lipzen A."/>
            <person name="Balint B."/>
            <person name="Henrissat B."/>
            <person name="Andreopoulos B."/>
            <person name="Martin F.M."/>
            <person name="Harder C.B."/>
            <person name="Rigling D."/>
            <person name="Ford K.L."/>
            <person name="Foster G.D."/>
            <person name="Pangilinan J."/>
            <person name="Papanicolaou A."/>
            <person name="Barry K."/>
            <person name="LaButti K."/>
            <person name="Viragh M."/>
            <person name="Koriabine M."/>
            <person name="Yan M."/>
            <person name="Riley R."/>
            <person name="Champramary S."/>
            <person name="Plett K.L."/>
            <person name="Tsai I.J."/>
            <person name="Slot J."/>
            <person name="Sipos G."/>
            <person name="Plett J."/>
            <person name="Nagy L.G."/>
            <person name="Grigoriev I.V."/>
        </authorList>
    </citation>
    <scope>NUCLEOTIDE SEQUENCE</scope>
    <source>
        <strain evidence="16">CCBAS 213</strain>
    </source>
</reference>
<dbReference type="InterPro" id="IPR001384">
    <property type="entry name" value="Peptidase_M35"/>
</dbReference>
<evidence type="ECO:0000256" key="14">
    <source>
        <dbReference type="PIRSR" id="PIRSR601384-3"/>
    </source>
</evidence>
<sequence length="347" mass="37676">MLTTLLTLSLTLSAFASPYKRDTSLSVSMSGPASDITSIDDLKFTATVANTGSESLKVFKYGMILDDILPTHSFNVTKDGEIVLFTGVKPIFLWKDLNDSAFVVIPPRQSLTAEHDLSTLFDFASAGPGMFTFMPVTSFHMANPGEVSVTSRSINVNISGDMKKHDLPSLNRCAVDICTDNTKKNVINQSYTNAKSMASIASSFISTNSTSSVYTAYFSTSPTSVVKGVFDNVANESSRTRTMDCSDPLNFCVTGAIAFTVFPSTNIYFCDSFFCYSPLTGLCDGTADQNITRARITLHEFTHATSGTIDVIYGCNNDQLLPAVEQPTNADNYNCFASQVYQDTQCN</sequence>
<dbReference type="Proteomes" id="UP001175211">
    <property type="component" value="Unassembled WGS sequence"/>
</dbReference>
<keyword evidence="10 16" id="KW-0482">Metalloprotease</keyword>
<keyword evidence="7 15" id="KW-0732">Signal</keyword>
<comment type="catalytic activity">
    <reaction evidence="1">
        <text>Preferential cleavage of bonds with hydrophobic residues in P1'. Also 3-Asn-|-Gln-4 and 8-Gly-|-Ser-9 bonds in insulin B chain.</text>
        <dbReference type="EC" id="3.4.24.39"/>
    </reaction>
</comment>
<evidence type="ECO:0000256" key="3">
    <source>
        <dbReference type="ARBA" id="ARBA00012431"/>
    </source>
</evidence>
<evidence type="ECO:0000256" key="6">
    <source>
        <dbReference type="ARBA" id="ARBA00022723"/>
    </source>
</evidence>
<evidence type="ECO:0000256" key="4">
    <source>
        <dbReference type="ARBA" id="ARBA00022670"/>
    </source>
</evidence>
<evidence type="ECO:0000256" key="2">
    <source>
        <dbReference type="ARBA" id="ARBA00010279"/>
    </source>
</evidence>
<feature type="binding site" evidence="13">
    <location>
        <position position="303"/>
    </location>
    <ligand>
        <name>Zn(2+)</name>
        <dbReference type="ChEBI" id="CHEBI:29105"/>
        <note>catalytic</note>
    </ligand>
</feature>
<gene>
    <name evidence="16" type="ORF">EV420DRAFT_1279916</name>
</gene>
<proteinExistence type="inferred from homology"/>
<dbReference type="InterPro" id="IPR024079">
    <property type="entry name" value="MetalloPept_cat_dom_sf"/>
</dbReference>
<comment type="cofactor">
    <cofactor evidence="13">
        <name>Zn(2+)</name>
        <dbReference type="ChEBI" id="CHEBI:29105"/>
    </cofactor>
    <text evidence="13">Binds 1 zinc ion per subunit.</text>
</comment>
<feature type="disulfide bond" evidence="14">
    <location>
        <begin position="252"/>
        <end position="270"/>
    </location>
</feature>
<dbReference type="SUPFAM" id="SSF55486">
    <property type="entry name" value="Metalloproteases ('zincins'), catalytic domain"/>
    <property type="match status" value="1"/>
</dbReference>
<evidence type="ECO:0000256" key="11">
    <source>
        <dbReference type="ARBA" id="ARBA00023145"/>
    </source>
</evidence>
<dbReference type="Pfam" id="PF02102">
    <property type="entry name" value="Peptidase_M35"/>
    <property type="match status" value="1"/>
</dbReference>
<evidence type="ECO:0000313" key="16">
    <source>
        <dbReference type="EMBL" id="KAK0438721.1"/>
    </source>
</evidence>
<dbReference type="EMBL" id="JAUEPS010000094">
    <property type="protein sequence ID" value="KAK0438721.1"/>
    <property type="molecule type" value="Genomic_DNA"/>
</dbReference>
<name>A0AA39ML03_ARMTA</name>
<dbReference type="RefSeq" id="XP_060323030.1">
    <property type="nucleotide sequence ID" value="XM_060468176.1"/>
</dbReference>
<evidence type="ECO:0000256" key="5">
    <source>
        <dbReference type="ARBA" id="ARBA00022685"/>
    </source>
</evidence>
<keyword evidence="4" id="KW-0645">Protease</keyword>
<dbReference type="PANTHER" id="PTHR37016:SF3">
    <property type="entry name" value="NEUTRAL PROTEASE 2-RELATED"/>
    <property type="match status" value="1"/>
</dbReference>
<evidence type="ECO:0000256" key="12">
    <source>
        <dbReference type="PIRSR" id="PIRSR601384-1"/>
    </source>
</evidence>
<comment type="caution">
    <text evidence="16">The sequence shown here is derived from an EMBL/GenBank/DDBJ whole genome shotgun (WGS) entry which is preliminary data.</text>
</comment>
<feature type="active site" evidence="12">
    <location>
        <position position="300"/>
    </location>
</feature>
<evidence type="ECO:0000313" key="17">
    <source>
        <dbReference type="Proteomes" id="UP001175211"/>
    </source>
</evidence>
<dbReference type="GO" id="GO:0006508">
    <property type="term" value="P:proteolysis"/>
    <property type="evidence" value="ECO:0007669"/>
    <property type="project" value="UniProtKB-KW"/>
</dbReference>
<keyword evidence="11" id="KW-0865">Zymogen</keyword>
<accession>A0AA39ML03</accession>
<keyword evidence="8" id="KW-0378">Hydrolase</keyword>
<feature type="binding site" evidence="13">
    <location>
        <position position="310"/>
    </location>
    <ligand>
        <name>Zn(2+)</name>
        <dbReference type="ChEBI" id="CHEBI:29105"/>
        <note>catalytic</note>
    </ligand>
</feature>
<dbReference type="CDD" id="cd11008">
    <property type="entry name" value="M35_deuterolysin_like"/>
    <property type="match status" value="1"/>
</dbReference>
<evidence type="ECO:0000256" key="7">
    <source>
        <dbReference type="ARBA" id="ARBA00022729"/>
    </source>
</evidence>
<dbReference type="GeneID" id="85351724"/>
<dbReference type="AlphaFoldDB" id="A0AA39ML03"/>
<keyword evidence="6 13" id="KW-0479">Metal-binding</keyword>
<evidence type="ECO:0000256" key="13">
    <source>
        <dbReference type="PIRSR" id="PIRSR601384-2"/>
    </source>
</evidence>
<feature type="chain" id="PRO_5041303662" description="deuterolysin" evidence="15">
    <location>
        <begin position="17"/>
        <end position="347"/>
    </location>
</feature>
<dbReference type="InterPro" id="IPR050414">
    <property type="entry name" value="Fungal_M35_metalloproteases"/>
</dbReference>
<evidence type="ECO:0000256" key="15">
    <source>
        <dbReference type="SAM" id="SignalP"/>
    </source>
</evidence>
<dbReference type="GO" id="GO:0046872">
    <property type="term" value="F:metal ion binding"/>
    <property type="evidence" value="ECO:0007669"/>
    <property type="project" value="UniProtKB-KW"/>
</dbReference>
<dbReference type="PANTHER" id="PTHR37016">
    <property type="match status" value="1"/>
</dbReference>
<evidence type="ECO:0000256" key="10">
    <source>
        <dbReference type="ARBA" id="ARBA00023049"/>
    </source>
</evidence>
<dbReference type="GO" id="GO:0004222">
    <property type="term" value="F:metalloendopeptidase activity"/>
    <property type="evidence" value="ECO:0007669"/>
    <property type="project" value="InterPro"/>
</dbReference>
<feature type="disulfide bond" evidence="14">
    <location>
        <begin position="178"/>
        <end position="245"/>
    </location>
</feature>
<evidence type="ECO:0000256" key="8">
    <source>
        <dbReference type="ARBA" id="ARBA00022801"/>
    </source>
</evidence>
<evidence type="ECO:0000256" key="9">
    <source>
        <dbReference type="ARBA" id="ARBA00022833"/>
    </source>
</evidence>
<keyword evidence="17" id="KW-1185">Reference proteome</keyword>
<feature type="signal peptide" evidence="15">
    <location>
        <begin position="1"/>
        <end position="16"/>
    </location>
</feature>